<keyword evidence="3" id="KW-1185">Reference proteome</keyword>
<reference evidence="2" key="1">
    <citation type="journal article" date="2014" name="Int. J. Syst. Evol. Microbiol.">
        <title>Complete genome sequence of Corynebacterium casei LMG S-19264T (=DSM 44701T), isolated from a smear-ripened cheese.</title>
        <authorList>
            <consortium name="US DOE Joint Genome Institute (JGI-PGF)"/>
            <person name="Walter F."/>
            <person name="Albersmeier A."/>
            <person name="Kalinowski J."/>
            <person name="Ruckert C."/>
        </authorList>
    </citation>
    <scope>NUCLEOTIDE SEQUENCE</scope>
    <source>
        <strain evidence="2">JCM 4714</strain>
    </source>
</reference>
<evidence type="ECO:0000256" key="1">
    <source>
        <dbReference type="SAM" id="MobiDB-lite"/>
    </source>
</evidence>
<comment type="caution">
    <text evidence="2">The sequence shown here is derived from an EMBL/GenBank/DDBJ whole genome shotgun (WGS) entry which is preliminary data.</text>
</comment>
<dbReference type="Proteomes" id="UP000655443">
    <property type="component" value="Unassembled WGS sequence"/>
</dbReference>
<gene>
    <name evidence="2" type="ORF">GCM10010339_86040</name>
</gene>
<feature type="region of interest" description="Disordered" evidence="1">
    <location>
        <begin position="184"/>
        <end position="203"/>
    </location>
</feature>
<accession>A0A918YTH2</accession>
<evidence type="ECO:0000313" key="3">
    <source>
        <dbReference type="Proteomes" id="UP000655443"/>
    </source>
</evidence>
<proteinExistence type="predicted"/>
<sequence>MTTLGWVYGEAMAAAGRVVPCASQTPAIASARATRSGGASFPSGGQDVVQCRLVQERVAAGEHHHVGGGLPQEAGEHRRLVHAGADRADHALVAQVRERGRGFLGGLPPVVVRIVEIDDVEAVQARAAEGAFDRTQDAVAAEVPAAAQVVGNGEALVVHAPGPGIGHEEAADLGGQDVFVAEGGGAGRRQGVPRTDPGRSGGGVEVADAGLPGRIDGGHRVLGRGGLVEVADDGGAEAEFAERDGRVGDLALLQGVLLGKCEGRRRSASGVGVGGGRVGDGHLPSHPPSTGRTTPCT</sequence>
<protein>
    <submittedName>
        <fullName evidence="2">Uncharacterized protein</fullName>
    </submittedName>
</protein>
<dbReference type="EMBL" id="BMVG01000051">
    <property type="protein sequence ID" value="GHE14639.1"/>
    <property type="molecule type" value="Genomic_DNA"/>
</dbReference>
<name>A0A918YTH2_9ACTN</name>
<reference evidence="2" key="2">
    <citation type="submission" date="2020-09" db="EMBL/GenBank/DDBJ databases">
        <authorList>
            <person name="Sun Q."/>
            <person name="Ohkuma M."/>
        </authorList>
    </citation>
    <scope>NUCLEOTIDE SEQUENCE</scope>
    <source>
        <strain evidence="2">JCM 4714</strain>
    </source>
</reference>
<feature type="compositionally biased region" description="Polar residues" evidence="1">
    <location>
        <begin position="288"/>
        <end position="297"/>
    </location>
</feature>
<feature type="region of interest" description="Disordered" evidence="1">
    <location>
        <begin position="266"/>
        <end position="297"/>
    </location>
</feature>
<evidence type="ECO:0000313" key="2">
    <source>
        <dbReference type="EMBL" id="GHE14639.1"/>
    </source>
</evidence>
<organism evidence="2 3">
    <name type="scientific">Streptomyces alanosinicus</name>
    <dbReference type="NCBI Taxonomy" id="68171"/>
    <lineage>
        <taxon>Bacteria</taxon>
        <taxon>Bacillati</taxon>
        <taxon>Actinomycetota</taxon>
        <taxon>Actinomycetes</taxon>
        <taxon>Kitasatosporales</taxon>
        <taxon>Streptomycetaceae</taxon>
        <taxon>Streptomyces</taxon>
    </lineage>
</organism>
<dbReference type="AlphaFoldDB" id="A0A918YTH2"/>